<evidence type="ECO:0000256" key="1">
    <source>
        <dbReference type="ARBA" id="ARBA00004651"/>
    </source>
</evidence>
<keyword evidence="3 6" id="KW-0812">Transmembrane</keyword>
<organism evidence="8 9">
    <name type="scientific">Vibrio parahaemolyticus</name>
    <dbReference type="NCBI Taxonomy" id="670"/>
    <lineage>
        <taxon>Bacteria</taxon>
        <taxon>Pseudomonadati</taxon>
        <taxon>Pseudomonadota</taxon>
        <taxon>Gammaproteobacteria</taxon>
        <taxon>Vibrionales</taxon>
        <taxon>Vibrionaceae</taxon>
        <taxon>Vibrio</taxon>
    </lineage>
</organism>
<dbReference type="SUPFAM" id="SSF52540">
    <property type="entry name" value="P-loop containing nucleoside triphosphate hydrolases"/>
    <property type="match status" value="1"/>
</dbReference>
<dbReference type="Proteomes" id="UP000037697">
    <property type="component" value="Unassembled WGS sequence"/>
</dbReference>
<accession>A0AAW3IYK5</accession>
<dbReference type="InterPro" id="IPR019476">
    <property type="entry name" value="T4SS_TraD_DNA-bd"/>
</dbReference>
<dbReference type="CDD" id="cd01127">
    <property type="entry name" value="TrwB_TraG_TraD_VirD4"/>
    <property type="match status" value="1"/>
</dbReference>
<dbReference type="RefSeq" id="WP_053340646.1">
    <property type="nucleotide sequence ID" value="NZ_JANFTW010000024.1"/>
</dbReference>
<evidence type="ECO:0000256" key="3">
    <source>
        <dbReference type="ARBA" id="ARBA00022692"/>
    </source>
</evidence>
<gene>
    <name evidence="8" type="ORF">ACX05_07110</name>
</gene>
<evidence type="ECO:0000259" key="7">
    <source>
        <dbReference type="Pfam" id="PF10412"/>
    </source>
</evidence>
<sequence length="583" mass="67067">MKMDSLSPNQKFQNWGVIFFVTCCMTILLSAGSVYVTWNWGSDWEPVQKHYPIWLEVVKGYFLNDHRVWLLYKKYLIENGWMPEFIIHMLLPSISSLALSSWLSLKLLFVPGGRTLDRHILGSKKIEGRHAYKHANSQLSKECRSGAERGIHLHPRIQISQQSEVGNILITGQPGSGKTVVMCHILQQIIENHQRAFIYDEKQEYTAKFFEKNKAILIAPWDKRSVVWNISEDMSHSTAPAKFAEYIIPETKDRIWSESARLIFTGIIVFLKSRNKPWGWLQLYKALNLNDRKLRIVLETHYPKAVRFVEENNRTTQSIMITLQSELGWLEWLAKAWPHSYRGTFSIKNWVHNNDEEPTLIVQAHKRFSIVGSPLCHTLLSLMVDEYLTRATFEKCYLVLDELANLPKSPSLIRWLELSRDRGGRTIAGTQAISQLKEIYGNDTTDSLTSMFSNLITLKIGSTGETAKFMSRSLGERVIERPHYHNNQGQTSVKWEQLTLPTVYLSELTQLPNPNKDGVSGFLAINGWSATYSLVWPYPKIPQVAKREQLAKWAKDIPSVKKAIGINSVIPKRILSRRQEESC</sequence>
<dbReference type="AlphaFoldDB" id="A0AAW3IYK5"/>
<feature type="transmembrane region" description="Helical" evidence="6">
    <location>
        <begin position="12"/>
        <end position="36"/>
    </location>
</feature>
<dbReference type="GO" id="GO:0005886">
    <property type="term" value="C:plasma membrane"/>
    <property type="evidence" value="ECO:0007669"/>
    <property type="project" value="UniProtKB-SubCell"/>
</dbReference>
<keyword evidence="2" id="KW-1003">Cell membrane</keyword>
<evidence type="ECO:0000256" key="5">
    <source>
        <dbReference type="ARBA" id="ARBA00023136"/>
    </source>
</evidence>
<dbReference type="Gene3D" id="3.40.50.300">
    <property type="entry name" value="P-loop containing nucleotide triphosphate hydrolases"/>
    <property type="match status" value="2"/>
</dbReference>
<dbReference type="PANTHER" id="PTHR37937">
    <property type="entry name" value="CONJUGATIVE TRANSFER: DNA TRANSPORT"/>
    <property type="match status" value="1"/>
</dbReference>
<comment type="caution">
    <text evidence="8">The sequence shown here is derived from an EMBL/GenBank/DDBJ whole genome shotgun (WGS) entry which is preliminary data.</text>
</comment>
<feature type="transmembrane region" description="Helical" evidence="6">
    <location>
        <begin position="85"/>
        <end position="109"/>
    </location>
</feature>
<feature type="domain" description="Type IV secretion system coupling protein TraD DNA-binding" evidence="7">
    <location>
        <begin position="154"/>
        <end position="511"/>
    </location>
</feature>
<proteinExistence type="predicted"/>
<dbReference type="PANTHER" id="PTHR37937:SF1">
    <property type="entry name" value="CONJUGATIVE TRANSFER: DNA TRANSPORT"/>
    <property type="match status" value="1"/>
</dbReference>
<keyword evidence="4 6" id="KW-1133">Transmembrane helix</keyword>
<evidence type="ECO:0000313" key="9">
    <source>
        <dbReference type="Proteomes" id="UP000037697"/>
    </source>
</evidence>
<reference evidence="8 9" key="1">
    <citation type="submission" date="2015-07" db="EMBL/GenBank/DDBJ databases">
        <title>Foodborne Vibrio parahaemolyticus Isolates.</title>
        <authorList>
            <person name="Ronholm J."/>
            <person name="Petronella N."/>
            <person name="Kenwell R."/>
            <person name="Banerjee S."/>
        </authorList>
    </citation>
    <scope>NUCLEOTIDE SEQUENCE [LARGE SCALE GENOMIC DNA]</scope>
    <source>
        <strain evidence="8 9">HS-06-05</strain>
    </source>
</reference>
<evidence type="ECO:0000256" key="4">
    <source>
        <dbReference type="ARBA" id="ARBA00022989"/>
    </source>
</evidence>
<keyword evidence="5 6" id="KW-0472">Membrane</keyword>
<dbReference type="Pfam" id="PF10412">
    <property type="entry name" value="TrwB_AAD_bind"/>
    <property type="match status" value="1"/>
</dbReference>
<evidence type="ECO:0000256" key="2">
    <source>
        <dbReference type="ARBA" id="ARBA00022475"/>
    </source>
</evidence>
<evidence type="ECO:0000313" key="8">
    <source>
        <dbReference type="EMBL" id="KOY36927.1"/>
    </source>
</evidence>
<evidence type="ECO:0000256" key="6">
    <source>
        <dbReference type="SAM" id="Phobius"/>
    </source>
</evidence>
<protein>
    <recommendedName>
        <fullName evidence="7">Type IV secretion system coupling protein TraD DNA-binding domain-containing protein</fullName>
    </recommendedName>
</protein>
<name>A0AAW3IYK5_VIBPH</name>
<dbReference type="EMBL" id="LIRS01000053">
    <property type="protein sequence ID" value="KOY36927.1"/>
    <property type="molecule type" value="Genomic_DNA"/>
</dbReference>
<comment type="subcellular location">
    <subcellularLocation>
        <location evidence="1">Cell membrane</location>
        <topology evidence="1">Multi-pass membrane protein</topology>
    </subcellularLocation>
</comment>
<dbReference type="InterPro" id="IPR027417">
    <property type="entry name" value="P-loop_NTPase"/>
</dbReference>
<dbReference type="InterPro" id="IPR051539">
    <property type="entry name" value="T4SS-coupling_protein"/>
</dbReference>